<dbReference type="Pfam" id="PF15889">
    <property type="entry name" value="DUF4738"/>
    <property type="match status" value="1"/>
</dbReference>
<organism evidence="1 6">
    <name type="scientific">Bacteroides cellulosilyticus</name>
    <dbReference type="NCBI Taxonomy" id="246787"/>
    <lineage>
        <taxon>Bacteria</taxon>
        <taxon>Pseudomonadati</taxon>
        <taxon>Bacteroidota</taxon>
        <taxon>Bacteroidia</taxon>
        <taxon>Bacteroidales</taxon>
        <taxon>Bacteroidaceae</taxon>
        <taxon>Bacteroides</taxon>
    </lineage>
</organism>
<evidence type="ECO:0000313" key="7">
    <source>
        <dbReference type="Proteomes" id="UP000325055"/>
    </source>
</evidence>
<sequence length="182" mass="20366">MRNVFYFWICIAMWLLSACSSQKKEDRGDIQVLMKDSVDANGLQRMQVSDSKTSFTYKGKEYQSSVVRRPDDSLPVVINEQGDKFVDNSITLRITSGGKSIVDKVFTKESFASLVDAKFMKHSILEGLVYDKTTPQGIVYAASVCYPQSDLYIPLSITVSADGKISLAKEELLEDLHETDSI</sequence>
<accession>A0A0P0GL81</accession>
<dbReference type="EMBL" id="VVYV01000014">
    <property type="protein sequence ID" value="KAA5419166.1"/>
    <property type="molecule type" value="Genomic_DNA"/>
</dbReference>
<gene>
    <name evidence="1" type="ORF">BcellWH2_04697</name>
    <name evidence="3" type="ORF">F2Y81_09865</name>
    <name evidence="2" type="ORF">F2Y86_04015</name>
    <name evidence="4" type="ORF">PZH42_11265</name>
    <name evidence="5" type="ORF">RO785_17460</name>
</gene>
<dbReference type="Proteomes" id="UP000448877">
    <property type="component" value="Unassembled WGS sequence"/>
</dbReference>
<evidence type="ECO:0000313" key="6">
    <source>
        <dbReference type="Proteomes" id="UP000061809"/>
    </source>
</evidence>
<dbReference type="Proteomes" id="UP000061809">
    <property type="component" value="Chromosome"/>
</dbReference>
<dbReference type="EMBL" id="JARFID010000008">
    <property type="protein sequence ID" value="MDE8694679.1"/>
    <property type="molecule type" value="Genomic_DNA"/>
</dbReference>
<dbReference type="RefSeq" id="WP_007213261.1">
    <property type="nucleotide sequence ID" value="NZ_CABMLT010000012.1"/>
</dbReference>
<name>A0A0P0GL81_9BACE</name>
<reference evidence="1 6" key="1">
    <citation type="journal article" date="2015" name="Science">
        <title>Genetic determinants of in vivo fitness and diet responsiveness in multiple human gut Bacteroides.</title>
        <authorList>
            <person name="Wu M."/>
            <person name="McNulty N.P."/>
            <person name="Rodionov D.A."/>
            <person name="Khoroshkin M.S."/>
            <person name="Griffin N.W."/>
            <person name="Cheng J."/>
            <person name="Latreille P."/>
            <person name="Kerstetter R.A."/>
            <person name="Terrapon N."/>
            <person name="Henrissat B."/>
            <person name="Osterman A.L."/>
            <person name="Gordon J.I."/>
        </authorList>
    </citation>
    <scope>NUCLEOTIDE SEQUENCE [LARGE SCALE GENOMIC DNA]</scope>
    <source>
        <strain evidence="1 6">WH2</strain>
    </source>
</reference>
<evidence type="ECO:0000313" key="4">
    <source>
        <dbReference type="EMBL" id="MDE8694679.1"/>
    </source>
</evidence>
<reference evidence="4" key="3">
    <citation type="submission" date="2023-03" db="EMBL/GenBank/DDBJ databases">
        <title>DFI Biobank Strains.</title>
        <authorList>
            <person name="Mostad J."/>
            <person name="Paddock L."/>
            <person name="Medina S."/>
            <person name="Waligurski E."/>
            <person name="Barat B."/>
            <person name="Smith R."/>
            <person name="Burgo V."/>
            <person name="Metcalfe C."/>
            <person name="Woodson C."/>
            <person name="Sundararajan A."/>
            <person name="Ramaswamy R."/>
            <person name="Lin H."/>
            <person name="Pamer E.G."/>
        </authorList>
    </citation>
    <scope>NUCLEOTIDE SEQUENCE</scope>
    <source>
        <strain evidence="4">DFI.9.5</strain>
    </source>
</reference>
<dbReference type="Gene3D" id="2.40.128.510">
    <property type="entry name" value="Protein of unknown function DUF4738"/>
    <property type="match status" value="1"/>
</dbReference>
<dbReference type="Proteomes" id="UP001266995">
    <property type="component" value="Unassembled WGS sequence"/>
</dbReference>
<evidence type="ECO:0000313" key="2">
    <source>
        <dbReference type="EMBL" id="KAA5410415.1"/>
    </source>
</evidence>
<dbReference type="EMBL" id="VVYW01000003">
    <property type="protein sequence ID" value="KAA5410415.1"/>
    <property type="molecule type" value="Genomic_DNA"/>
</dbReference>
<reference evidence="7 8" key="2">
    <citation type="journal article" date="2019" name="Nat. Med.">
        <title>A library of human gut bacterial isolates paired with longitudinal multiomics data enables mechanistic microbiome research.</title>
        <authorList>
            <person name="Poyet M."/>
            <person name="Groussin M."/>
            <person name="Gibbons S.M."/>
            <person name="Avila-Pacheco J."/>
            <person name="Jiang X."/>
            <person name="Kearney S.M."/>
            <person name="Perrotta A.R."/>
            <person name="Berdy B."/>
            <person name="Zhao S."/>
            <person name="Lieberman T.D."/>
            <person name="Swanson P.K."/>
            <person name="Smith M."/>
            <person name="Roesemann S."/>
            <person name="Alexander J.E."/>
            <person name="Rich S.A."/>
            <person name="Livny J."/>
            <person name="Vlamakis H."/>
            <person name="Clish C."/>
            <person name="Bullock K."/>
            <person name="Deik A."/>
            <person name="Scott J."/>
            <person name="Pierce K.A."/>
            <person name="Xavier R.J."/>
            <person name="Alm E.J."/>
        </authorList>
    </citation>
    <scope>NUCLEOTIDE SEQUENCE [LARGE SCALE GENOMIC DNA]</scope>
    <source>
        <strain evidence="3 8">BIOML-A6</strain>
        <strain evidence="2 7">BIOML-A7</strain>
    </source>
</reference>
<evidence type="ECO:0000313" key="1">
    <source>
        <dbReference type="EMBL" id="ALJ61911.1"/>
    </source>
</evidence>
<dbReference type="eggNOG" id="ENOG5033QXS">
    <property type="taxonomic scope" value="Bacteria"/>
</dbReference>
<dbReference type="PROSITE" id="PS51257">
    <property type="entry name" value="PROKAR_LIPOPROTEIN"/>
    <property type="match status" value="1"/>
</dbReference>
<evidence type="ECO:0000313" key="3">
    <source>
        <dbReference type="EMBL" id="KAA5419166.1"/>
    </source>
</evidence>
<dbReference type="PATRIC" id="fig|246787.4.peg.4853"/>
<dbReference type="Proteomes" id="UP000325055">
    <property type="component" value="Unassembled WGS sequence"/>
</dbReference>
<evidence type="ECO:0000313" key="5">
    <source>
        <dbReference type="EMBL" id="MDT4512758.1"/>
    </source>
</evidence>
<evidence type="ECO:0000313" key="8">
    <source>
        <dbReference type="Proteomes" id="UP000448877"/>
    </source>
</evidence>
<dbReference type="Proteomes" id="UP001221924">
    <property type="component" value="Unassembled WGS sequence"/>
</dbReference>
<dbReference type="EMBL" id="CP012801">
    <property type="protein sequence ID" value="ALJ61911.1"/>
    <property type="molecule type" value="Genomic_DNA"/>
</dbReference>
<protein>
    <submittedName>
        <fullName evidence="2">DUF4738 domain-containing protein</fullName>
    </submittedName>
</protein>
<dbReference type="STRING" id="246787.BcellWH2_04697"/>
<dbReference type="AlphaFoldDB" id="A0A0P0GL81"/>
<reference evidence="5" key="4">
    <citation type="submission" date="2023-08" db="EMBL/GenBank/DDBJ databases">
        <title>Reintroducing virulent viruses to syntetic microbiomes.</title>
        <authorList>
            <person name="Wilde J."/>
            <person name="Boyes R."/>
            <person name="Robinson A.V."/>
            <person name="Daisley B.A."/>
            <person name="Allen-Vercoe E."/>
        </authorList>
    </citation>
    <scope>NUCLEOTIDE SEQUENCE</scope>
    <source>
        <strain evidence="5">225I_12FAA</strain>
    </source>
</reference>
<dbReference type="GeneID" id="66309417"/>
<dbReference type="EMBL" id="JAVSNH010000001">
    <property type="protein sequence ID" value="MDT4512758.1"/>
    <property type="molecule type" value="Genomic_DNA"/>
</dbReference>
<dbReference type="KEGG" id="bcel:BcellWH2_04697"/>
<proteinExistence type="predicted"/>
<dbReference type="InterPro" id="IPR031762">
    <property type="entry name" value="DUF4738"/>
</dbReference>